<feature type="domain" description="DUF6892" evidence="1">
    <location>
        <begin position="215"/>
        <end position="393"/>
    </location>
</feature>
<dbReference type="Proteomes" id="UP000248689">
    <property type="component" value="Unassembled WGS sequence"/>
</dbReference>
<name>A0A328BXF1_9PAST</name>
<organism evidence="2 3">
    <name type="scientific">Glaesserella australis</name>
    <dbReference type="NCBI Taxonomy" id="2094024"/>
    <lineage>
        <taxon>Bacteria</taxon>
        <taxon>Pseudomonadati</taxon>
        <taxon>Pseudomonadota</taxon>
        <taxon>Gammaproteobacteria</taxon>
        <taxon>Pasteurellales</taxon>
        <taxon>Pasteurellaceae</taxon>
        <taxon>Glaesserella</taxon>
    </lineage>
</organism>
<sequence length="411" mass="47084">MLNNIIKIAAVGLVGVGLKKIYDNFIEAEQDKDNEKNDEKRNEQSVEQSKETKITLETVVQALHLDKSIPLSAYHFQKDGYSLSEAAKEKDPMMKLMALAGRESLDQEPFYQYLKMHLPEASKKWSDEQKNEFVGKVLSTFEGAFRWDYYHAEHPANILDMCNAKGKMRDCLRFVAELFPDVEQGKRLSLILKEVERIQNRLKNPIYNKNQTPSVKFQDIRLKFAIIQQLMATGELKPAFDHKLFAEEFTYFLEPAFPSSEAGDYMLNLDISQYQLNQISELYLNHYSGDFSFLHLPSSVTGDMSIHYFDYRNRPADIMPMTTNVIKDLALLPNLKYLYLPKDKPFEIIDIGKFGLCKLSDGTYSTSAQGIKIDNLTLPKAFIKALHEKGITVYHGGTELDFATILNNKNA</sequence>
<keyword evidence="3" id="KW-1185">Reference proteome</keyword>
<dbReference type="RefSeq" id="WP_111750036.1">
    <property type="nucleotide sequence ID" value="NZ_PTPX01000013.1"/>
</dbReference>
<reference evidence="3" key="1">
    <citation type="submission" date="2018-02" db="EMBL/GenBank/DDBJ databases">
        <title>Glaesserella australis sp. nov., isolated from the lungs of pigs.</title>
        <authorList>
            <person name="Turni C."/>
            <person name="Christensen H."/>
        </authorList>
    </citation>
    <scope>NUCLEOTIDE SEQUENCE [LARGE SCALE GENOMIC DNA]</scope>
    <source>
        <strain evidence="3">HS4635</strain>
    </source>
</reference>
<protein>
    <recommendedName>
        <fullName evidence="1">DUF6892 domain-containing protein</fullName>
    </recommendedName>
</protein>
<dbReference type="AlphaFoldDB" id="A0A328BXF1"/>
<dbReference type="InterPro" id="IPR054187">
    <property type="entry name" value="DUF6892"/>
</dbReference>
<gene>
    <name evidence="2" type="ORF">C5N92_06510</name>
</gene>
<proteinExistence type="predicted"/>
<evidence type="ECO:0000313" key="2">
    <source>
        <dbReference type="EMBL" id="RAL18779.1"/>
    </source>
</evidence>
<evidence type="ECO:0000259" key="1">
    <source>
        <dbReference type="Pfam" id="PF21832"/>
    </source>
</evidence>
<evidence type="ECO:0000313" key="3">
    <source>
        <dbReference type="Proteomes" id="UP000248689"/>
    </source>
</evidence>
<comment type="caution">
    <text evidence="2">The sequence shown here is derived from an EMBL/GenBank/DDBJ whole genome shotgun (WGS) entry which is preliminary data.</text>
</comment>
<dbReference type="Pfam" id="PF21832">
    <property type="entry name" value="DUF6892"/>
    <property type="match status" value="1"/>
</dbReference>
<dbReference type="OrthoDB" id="8606752at2"/>
<dbReference type="EMBL" id="PTPX01000013">
    <property type="protein sequence ID" value="RAL18779.1"/>
    <property type="molecule type" value="Genomic_DNA"/>
</dbReference>
<accession>A0A328BXF1</accession>